<dbReference type="NCBIfam" id="TIGR01930">
    <property type="entry name" value="AcCoA-C-Actrans"/>
    <property type="match status" value="1"/>
</dbReference>
<dbReference type="PANTHER" id="PTHR43365">
    <property type="entry name" value="BLR7806 PROTEIN"/>
    <property type="match status" value="1"/>
</dbReference>
<organism evidence="8 9">
    <name type="scientific">Achromobacter pestifer</name>
    <dbReference type="NCBI Taxonomy" id="1353889"/>
    <lineage>
        <taxon>Bacteria</taxon>
        <taxon>Pseudomonadati</taxon>
        <taxon>Pseudomonadota</taxon>
        <taxon>Betaproteobacteria</taxon>
        <taxon>Burkholderiales</taxon>
        <taxon>Alcaligenaceae</taxon>
        <taxon>Achromobacter</taxon>
    </lineage>
</organism>
<evidence type="ECO:0000259" key="7">
    <source>
        <dbReference type="Pfam" id="PF02803"/>
    </source>
</evidence>
<dbReference type="InterPro" id="IPR020617">
    <property type="entry name" value="Thiolase_C"/>
</dbReference>
<feature type="active site" description="Acyl-thioester intermediate" evidence="4">
    <location>
        <position position="93"/>
    </location>
</feature>
<dbReference type="PROSITE" id="PS00099">
    <property type="entry name" value="THIOLASE_3"/>
    <property type="match status" value="1"/>
</dbReference>
<feature type="domain" description="Thiolase N-terminal" evidence="6">
    <location>
        <begin position="6"/>
        <end position="234"/>
    </location>
</feature>
<dbReference type="AlphaFoldDB" id="A0A7D4E2L5"/>
<evidence type="ECO:0000256" key="4">
    <source>
        <dbReference type="PIRSR" id="PIRSR000429-1"/>
    </source>
</evidence>
<dbReference type="InterPro" id="IPR020613">
    <property type="entry name" value="Thiolase_CS"/>
</dbReference>
<dbReference type="CDD" id="cd00751">
    <property type="entry name" value="thiolase"/>
    <property type="match status" value="1"/>
</dbReference>
<feature type="active site" description="Proton acceptor" evidence="4">
    <location>
        <position position="359"/>
    </location>
</feature>
<gene>
    <name evidence="8" type="ORF">FOC84_21315</name>
</gene>
<dbReference type="KEGG" id="apes:FOC84_21315"/>
<dbReference type="Proteomes" id="UP000500970">
    <property type="component" value="Chromosome"/>
</dbReference>
<evidence type="ECO:0000256" key="5">
    <source>
        <dbReference type="RuleBase" id="RU003557"/>
    </source>
</evidence>
<dbReference type="EMBL" id="CP053985">
    <property type="protein sequence ID" value="QKH37334.1"/>
    <property type="molecule type" value="Genomic_DNA"/>
</dbReference>
<dbReference type="PANTHER" id="PTHR43365:SF1">
    <property type="entry name" value="ACETYL-COA C-ACYLTRANSFERASE"/>
    <property type="match status" value="1"/>
</dbReference>
<evidence type="ECO:0000313" key="9">
    <source>
        <dbReference type="Proteomes" id="UP000500970"/>
    </source>
</evidence>
<sequence>MSDALIFDAIRTPRGKGKPGGGALYETKPIDLVMTLLDALRQRNTLDPSRVDDLIMGVSSAVGDQGSCLPRIAALSGAGGWEHVPGMALQRFCGAGLEAVNMAAEKVKSGWHSLIAAGGVESMSRLGLGASGGAWIYDPATSMRINYVPQGYAADMLAALNGLDREQLDAYALRSQKLAARASEAGHFNRSLVPVRDFNGLPVLSSDEYVRGDTSIESLAALKPAFGGASAAANLTVARQRYPQLHQIPAVHTAGSSSGIVDGAALVLVGTEQVQRDLGLRPRARVLGTGLCTVEATLMLTGPVPATLKALAKAGLTADQIDLFEVNEAFAAVPLYFAKELSVPLEKINVNGGSIAMGHPIGATGAMLIGTLIDELERRQLRYGVATLCVAGGMGVATVIERV</sequence>
<evidence type="ECO:0000313" key="8">
    <source>
        <dbReference type="EMBL" id="QKH37334.1"/>
    </source>
</evidence>
<dbReference type="InterPro" id="IPR016039">
    <property type="entry name" value="Thiolase-like"/>
</dbReference>
<dbReference type="InterPro" id="IPR002155">
    <property type="entry name" value="Thiolase"/>
</dbReference>
<evidence type="ECO:0000256" key="3">
    <source>
        <dbReference type="ARBA" id="ARBA00023315"/>
    </source>
</evidence>
<dbReference type="GO" id="GO:0003985">
    <property type="term" value="F:acetyl-CoA C-acetyltransferase activity"/>
    <property type="evidence" value="ECO:0007669"/>
    <property type="project" value="UniProtKB-EC"/>
</dbReference>
<dbReference type="EC" id="2.3.1.9" evidence="8"/>
<accession>A0A7D4E2L5</accession>
<protein>
    <submittedName>
        <fullName evidence="8">Acetyl-CoA C-acetyltransferase</fullName>
        <ecNumber evidence="8">2.3.1.9</ecNumber>
    </submittedName>
</protein>
<dbReference type="Pfam" id="PF02803">
    <property type="entry name" value="Thiolase_C"/>
    <property type="match status" value="1"/>
</dbReference>
<reference evidence="8 9" key="1">
    <citation type="submission" date="2020-05" db="EMBL/GenBank/DDBJ databases">
        <title>FDA dAtabase for Regulatory Grade micrObial Sequences (FDA-ARGOS): Supporting development and validation of Infectious Disease Dx tests.</title>
        <authorList>
            <person name="Sproer C."/>
            <person name="Gronow S."/>
            <person name="Severitt S."/>
            <person name="Schroder I."/>
            <person name="Tallon L."/>
            <person name="Sadzewicz L."/>
            <person name="Zhao X."/>
            <person name="Vavikolanu K."/>
            <person name="Mehta A."/>
            <person name="Aluvathingal J."/>
            <person name="Nadendla S."/>
            <person name="Myers T."/>
            <person name="Yan Y."/>
            <person name="Sichtig H."/>
        </authorList>
    </citation>
    <scope>NUCLEOTIDE SEQUENCE [LARGE SCALE GENOMIC DNA]</scope>
    <source>
        <strain evidence="8 9">FDAARGOS_790</strain>
    </source>
</reference>
<keyword evidence="2 5" id="KW-0808">Transferase</keyword>
<proteinExistence type="inferred from homology"/>
<feature type="domain" description="Thiolase C-terminal" evidence="7">
    <location>
        <begin position="281"/>
        <end position="402"/>
    </location>
</feature>
<evidence type="ECO:0000259" key="6">
    <source>
        <dbReference type="Pfam" id="PF00108"/>
    </source>
</evidence>
<dbReference type="PIRSF" id="PIRSF000429">
    <property type="entry name" value="Ac-CoA_Ac_transf"/>
    <property type="match status" value="1"/>
</dbReference>
<keyword evidence="3 5" id="KW-0012">Acyltransferase</keyword>
<dbReference type="Gene3D" id="3.40.47.10">
    <property type="match status" value="2"/>
</dbReference>
<comment type="similarity">
    <text evidence="1 5">Belongs to the thiolase-like superfamily. Thiolase family.</text>
</comment>
<dbReference type="InterPro" id="IPR020610">
    <property type="entry name" value="Thiolase_AS"/>
</dbReference>
<dbReference type="InterPro" id="IPR020616">
    <property type="entry name" value="Thiolase_N"/>
</dbReference>
<dbReference type="Pfam" id="PF00108">
    <property type="entry name" value="Thiolase_N"/>
    <property type="match status" value="1"/>
</dbReference>
<dbReference type="RefSeq" id="WP_173146184.1">
    <property type="nucleotide sequence ID" value="NZ_CP053985.1"/>
</dbReference>
<keyword evidence="9" id="KW-1185">Reference proteome</keyword>
<dbReference type="NCBIfam" id="NF006090">
    <property type="entry name" value="PRK08242.1"/>
    <property type="match status" value="1"/>
</dbReference>
<feature type="active site" description="Proton acceptor" evidence="4">
    <location>
        <position position="389"/>
    </location>
</feature>
<evidence type="ECO:0000256" key="2">
    <source>
        <dbReference type="ARBA" id="ARBA00022679"/>
    </source>
</evidence>
<evidence type="ECO:0000256" key="1">
    <source>
        <dbReference type="ARBA" id="ARBA00010982"/>
    </source>
</evidence>
<name>A0A7D4E2L5_9BURK</name>
<dbReference type="PROSITE" id="PS00737">
    <property type="entry name" value="THIOLASE_2"/>
    <property type="match status" value="1"/>
</dbReference>
<dbReference type="SUPFAM" id="SSF53901">
    <property type="entry name" value="Thiolase-like"/>
    <property type="match status" value="2"/>
</dbReference>